<sequence>MPDFFFSRSFMIRRTTFIQCAILLLVLILIGCKQIRKVADVLVQPTAREIYARNFENDNQQFAIWERAFKEARKDSLLINLPYVEIAKGFSHRYVVYSYNLFLEEGVTLHVDIKNREEESRFFIDVLQIESDSSITQFAQNEINSPILQVDIETTGTYKILIQPEINALGDFEIQMYNTPRFMFPVAGSTNDAVQSFWGAKRDAGARLHEGIDIFATRGTPVVAAAEGRITSAGNRGLGGKQVWLRTGLLGKSLYYAHLDSIMAQVGDRVNVGDTLGLVGNTGNARTTAPHLHFGIYKTGKGAVNPLPFVWKTTKPELTNPLPIIPQLMVSSTRANLRNSPTTNSLVVGEAIKSDTLQLLGYTNKWAHVLTASGKKAFVHSSLVATP</sequence>
<dbReference type="InterPro" id="IPR003646">
    <property type="entry name" value="SH3-like_bac-type"/>
</dbReference>
<dbReference type="Pfam" id="PF01551">
    <property type="entry name" value="Peptidase_M23"/>
    <property type="match status" value="1"/>
</dbReference>
<proteinExistence type="predicted"/>
<gene>
    <name evidence="3" type="ORF">SAMN04488009_1535</name>
</gene>
<evidence type="ECO:0000313" key="4">
    <source>
        <dbReference type="Proteomes" id="UP000198337"/>
    </source>
</evidence>
<name>A0ABY1SFG0_9FLAO</name>
<dbReference type="InterPro" id="IPR016047">
    <property type="entry name" value="M23ase_b-sheet_dom"/>
</dbReference>
<dbReference type="Gene3D" id="2.30.30.40">
    <property type="entry name" value="SH3 Domains"/>
    <property type="match status" value="1"/>
</dbReference>
<feature type="domain" description="M23ase beta-sheet core" evidence="1">
    <location>
        <begin position="208"/>
        <end position="306"/>
    </location>
</feature>
<dbReference type="CDD" id="cd12797">
    <property type="entry name" value="M23_peptidase"/>
    <property type="match status" value="1"/>
</dbReference>
<dbReference type="Gene3D" id="2.70.70.10">
    <property type="entry name" value="Glucose Permease (Domain IIA)"/>
    <property type="match status" value="1"/>
</dbReference>
<evidence type="ECO:0000313" key="3">
    <source>
        <dbReference type="EMBL" id="SNR41802.1"/>
    </source>
</evidence>
<evidence type="ECO:0000259" key="1">
    <source>
        <dbReference type="Pfam" id="PF01551"/>
    </source>
</evidence>
<dbReference type="SUPFAM" id="SSF51261">
    <property type="entry name" value="Duplicated hybrid motif"/>
    <property type="match status" value="1"/>
</dbReference>
<dbReference type="InterPro" id="IPR011055">
    <property type="entry name" value="Dup_hybrid_motif"/>
</dbReference>
<organism evidence="3 4">
    <name type="scientific">Maribacter sedimenticola</name>
    <dbReference type="NCBI Taxonomy" id="228956"/>
    <lineage>
        <taxon>Bacteria</taxon>
        <taxon>Pseudomonadati</taxon>
        <taxon>Bacteroidota</taxon>
        <taxon>Flavobacteriia</taxon>
        <taxon>Flavobacteriales</taxon>
        <taxon>Flavobacteriaceae</taxon>
        <taxon>Maribacter</taxon>
    </lineage>
</organism>
<comment type="caution">
    <text evidence="3">The sequence shown here is derived from an EMBL/GenBank/DDBJ whole genome shotgun (WGS) entry which is preliminary data.</text>
</comment>
<feature type="domain" description="SH3b" evidence="2">
    <location>
        <begin position="334"/>
        <end position="384"/>
    </location>
</feature>
<dbReference type="Proteomes" id="UP000198337">
    <property type="component" value="Unassembled WGS sequence"/>
</dbReference>
<dbReference type="EMBL" id="FZNV01000002">
    <property type="protein sequence ID" value="SNR41802.1"/>
    <property type="molecule type" value="Genomic_DNA"/>
</dbReference>
<protein>
    <submittedName>
        <fullName evidence="3">SH3 domain-containing protein</fullName>
    </submittedName>
</protein>
<evidence type="ECO:0000259" key="2">
    <source>
        <dbReference type="Pfam" id="PF08239"/>
    </source>
</evidence>
<dbReference type="PANTHER" id="PTHR21666:SF268">
    <property type="entry name" value="PEPTIDASE M23 DOMAIN-CONTAINING PROTEIN"/>
    <property type="match status" value="1"/>
</dbReference>
<keyword evidence="4" id="KW-1185">Reference proteome</keyword>
<dbReference type="InterPro" id="IPR050570">
    <property type="entry name" value="Cell_wall_metabolism_enzyme"/>
</dbReference>
<accession>A0ABY1SFG0</accession>
<dbReference type="PANTHER" id="PTHR21666">
    <property type="entry name" value="PEPTIDASE-RELATED"/>
    <property type="match status" value="1"/>
</dbReference>
<reference evidence="3 4" key="1">
    <citation type="submission" date="2017-06" db="EMBL/GenBank/DDBJ databases">
        <authorList>
            <person name="Varghese N."/>
            <person name="Submissions S."/>
        </authorList>
    </citation>
    <scope>NUCLEOTIDE SEQUENCE [LARGE SCALE GENOMIC DNA]</scope>
    <source>
        <strain evidence="3 4">DSM 19840</strain>
    </source>
</reference>
<dbReference type="Pfam" id="PF08239">
    <property type="entry name" value="SH3_3"/>
    <property type="match status" value="1"/>
</dbReference>